<feature type="domain" description="Peptide N-acetyl-beta-D-glucosaminyl asparaginase amidase A N-terminal" evidence="2">
    <location>
        <begin position="34"/>
        <end position="355"/>
    </location>
</feature>
<organism evidence="3 4">
    <name type="scientific">Hypholoma sublateritium (strain FD-334 SS-4)</name>
    <dbReference type="NCBI Taxonomy" id="945553"/>
    <lineage>
        <taxon>Eukaryota</taxon>
        <taxon>Fungi</taxon>
        <taxon>Dikarya</taxon>
        <taxon>Basidiomycota</taxon>
        <taxon>Agaricomycotina</taxon>
        <taxon>Agaricomycetes</taxon>
        <taxon>Agaricomycetidae</taxon>
        <taxon>Agaricales</taxon>
        <taxon>Agaricineae</taxon>
        <taxon>Strophariaceae</taxon>
        <taxon>Hypholoma</taxon>
    </lineage>
</organism>
<dbReference type="STRING" id="945553.A0A0D2PFC4"/>
<dbReference type="Pfam" id="PF25156">
    <property type="entry name" value="PNGase_A_C"/>
    <property type="match status" value="1"/>
</dbReference>
<dbReference type="OMA" id="WTGGWSN"/>
<evidence type="ECO:0000256" key="1">
    <source>
        <dbReference type="SAM" id="SignalP"/>
    </source>
</evidence>
<feature type="signal peptide" evidence="1">
    <location>
        <begin position="1"/>
        <end position="21"/>
    </location>
</feature>
<evidence type="ECO:0000313" key="3">
    <source>
        <dbReference type="EMBL" id="KJA27211.1"/>
    </source>
</evidence>
<keyword evidence="1" id="KW-0732">Signal</keyword>
<dbReference type="Pfam" id="PF12222">
    <property type="entry name" value="PNGaseA"/>
    <property type="match status" value="1"/>
</dbReference>
<dbReference type="InterPro" id="IPR056948">
    <property type="entry name" value="PNGaseA_N"/>
</dbReference>
<keyword evidence="4" id="KW-1185">Reference proteome</keyword>
<dbReference type="AlphaFoldDB" id="A0A0D2PFC4"/>
<sequence>MLLQDLLFSFVFLVLSTSLAAASVLVDFQVAQPPLVPKNVKQCTIQILQRDFAFSFGLAEVVQFEPPTDCGPVGSWAAVTLNFTVTSNGTQFDRLGIFTFQNVEIWRTSTPEPTLGGIIWTYVKDVTRYTPLFAKPGTFILQLDNLIETGLNGVYSAVLHATFYSSSPAHPPAPKADLIVPISSLLNNTGNDVSVPPTFSLNVTLPENTVKVFAELYASGNGNEEFWYFNTVNQFLPDLPGGFIGQGPFREVRLQIDGRVAGVAYPYATIFTGGIIPTAWRPITSYGALDLPTYFIDVTPFVPLLTDGNPHNFSLDVTSAEPDHAIQQNWFLSAALQVFLDSSSKPTTGKMTLYSADPFSQTTTTGSVGNNDVNITVTASRALRIESTIVSGSGQVNHVAFTQNLQYSNVQSYLNDAQIQNVLQTATGSVLSTHNGVSVVVDQFSYPLAINITNLDADGSNFTATFDHSYDRDVLPLPIIPRSNIQERQTATGFFSETPNGNFGNGTNNNVFSYIDVAGNTFFRTVNAALNNITLDLQSGSLAPTTTPHLPFAPVQGPLVKPRLPNNRVIPGV</sequence>
<gene>
    <name evidence="3" type="ORF">HYPSUDRAFT_198485</name>
</gene>
<proteinExistence type="predicted"/>
<name>A0A0D2PFC4_HYPSF</name>
<dbReference type="PANTHER" id="PTHR31104">
    <property type="entry name" value="PEPTIDE-N4-(N-ACETYL-BETA-GLUCOSAMINYL)ASPARAGINE AMIDASE A PROTEIN"/>
    <property type="match status" value="1"/>
</dbReference>
<reference evidence="4" key="1">
    <citation type="submission" date="2014-04" db="EMBL/GenBank/DDBJ databases">
        <title>Evolutionary Origins and Diversification of the Mycorrhizal Mutualists.</title>
        <authorList>
            <consortium name="DOE Joint Genome Institute"/>
            <consortium name="Mycorrhizal Genomics Consortium"/>
            <person name="Kohler A."/>
            <person name="Kuo A."/>
            <person name="Nagy L.G."/>
            <person name="Floudas D."/>
            <person name="Copeland A."/>
            <person name="Barry K.W."/>
            <person name="Cichocki N."/>
            <person name="Veneault-Fourrey C."/>
            <person name="LaButti K."/>
            <person name="Lindquist E.A."/>
            <person name="Lipzen A."/>
            <person name="Lundell T."/>
            <person name="Morin E."/>
            <person name="Murat C."/>
            <person name="Riley R."/>
            <person name="Ohm R."/>
            <person name="Sun H."/>
            <person name="Tunlid A."/>
            <person name="Henrissat B."/>
            <person name="Grigoriev I.V."/>
            <person name="Hibbett D.S."/>
            <person name="Martin F."/>
        </authorList>
    </citation>
    <scope>NUCLEOTIDE SEQUENCE [LARGE SCALE GENOMIC DNA]</scope>
    <source>
        <strain evidence="4">FD-334 SS-4</strain>
    </source>
</reference>
<accession>A0A0D2PFC4</accession>
<protein>
    <recommendedName>
        <fullName evidence="2">Peptide N-acetyl-beta-D-glucosaminyl asparaginase amidase A N-terminal domain-containing protein</fullName>
    </recommendedName>
</protein>
<dbReference type="EMBL" id="KN817525">
    <property type="protein sequence ID" value="KJA27211.1"/>
    <property type="molecule type" value="Genomic_DNA"/>
</dbReference>
<evidence type="ECO:0000259" key="2">
    <source>
        <dbReference type="Pfam" id="PF12222"/>
    </source>
</evidence>
<dbReference type="InterPro" id="IPR021102">
    <property type="entry name" value="PNGase_A"/>
</dbReference>
<dbReference type="Proteomes" id="UP000054270">
    <property type="component" value="Unassembled WGS sequence"/>
</dbReference>
<feature type="chain" id="PRO_5002260617" description="Peptide N-acetyl-beta-D-glucosaminyl asparaginase amidase A N-terminal domain-containing protein" evidence="1">
    <location>
        <begin position="22"/>
        <end position="573"/>
    </location>
</feature>
<dbReference type="OrthoDB" id="1612078at2759"/>
<evidence type="ECO:0000313" key="4">
    <source>
        <dbReference type="Proteomes" id="UP000054270"/>
    </source>
</evidence>